<gene>
    <name evidence="2" type="ORF">JKF63_04266</name>
</gene>
<comment type="caution">
    <text evidence="2">The sequence shown here is derived from an EMBL/GenBank/DDBJ whole genome shotgun (WGS) entry which is preliminary data.</text>
</comment>
<dbReference type="GeneID" id="94290335"/>
<dbReference type="AlphaFoldDB" id="A0A836LB89"/>
<dbReference type="KEGG" id="phet:94290335"/>
<evidence type="ECO:0000313" key="3">
    <source>
        <dbReference type="Proteomes" id="UP000674318"/>
    </source>
</evidence>
<dbReference type="Proteomes" id="UP000674318">
    <property type="component" value="Unassembled WGS sequence"/>
</dbReference>
<dbReference type="EMBL" id="JAFJZO010000026">
    <property type="protein sequence ID" value="KAG5501995.1"/>
    <property type="molecule type" value="Genomic_DNA"/>
</dbReference>
<proteinExistence type="predicted"/>
<keyword evidence="3" id="KW-1185">Reference proteome</keyword>
<reference evidence="2 3" key="1">
    <citation type="submission" date="2021-02" db="EMBL/GenBank/DDBJ databases">
        <title>Porcisia hertigi Genome sequencing and assembly.</title>
        <authorList>
            <person name="Almutairi H."/>
            <person name="Gatherer D."/>
        </authorList>
    </citation>
    <scope>NUCLEOTIDE SEQUENCE [LARGE SCALE GENOMIC DNA]</scope>
    <source>
        <strain evidence="2 3">C119</strain>
    </source>
</reference>
<evidence type="ECO:0000313" key="2">
    <source>
        <dbReference type="EMBL" id="KAG5501995.1"/>
    </source>
</evidence>
<protein>
    <recommendedName>
        <fullName evidence="4">Ribosomal RNA methyltransferase FtsJ domain-containing protein</fullName>
    </recommendedName>
</protein>
<sequence length="561" mass="60843">METSTSESREALLSLAATTAERDVSSNPYLTAQRWRSYLLEHSVAFRRLQKERERGWRSVALDQWYAERKSNTPTSSTDAVVTDPPRPSSHRTAQQEAPQGKGTSVFGRADVSVLAERYRQHARRITQRAASSFFTAVPRRTSSGNNSPDGHSELSAPLFLDLGCAPGGVSKYLVKDLGWRGVGVTLARVDGGIDMDPALLEECTRGDASFLLLDGDVTQPPSTWKRSASCALVECETSATRIQETALSAPPSTASSTGVSSPSTSLFKLVSAGEPRFHFVNGGAVLDHGQRQRWDRTEEATVAITSPSSGGVTPEVGGRCGADCNDVPHSGSSLSTRVQVEAFILPWFSLLVPQLRTALACVAAGGALMMVHGFPYCASLFILMRCMEEVVGVAGAPPTSAARGNVHVLETMHLTKTPVYVLWTGVRLPRNYESHVVDDQAMENAQKCLLEALSTTSPRISPLCGNTPSPPAGTSTSDSQALLLEKQRLWLGESDEGFQLSVDGFQRYGHLVEAVWERAEAFLRQRRELAESKVCRGDNSPRRTWGAGTAKNPKRVRREG</sequence>
<dbReference type="OrthoDB" id="417125at2759"/>
<dbReference type="RefSeq" id="XP_067756442.1">
    <property type="nucleotide sequence ID" value="XM_067900258.1"/>
</dbReference>
<feature type="region of interest" description="Disordered" evidence="1">
    <location>
        <begin position="70"/>
        <end position="106"/>
    </location>
</feature>
<evidence type="ECO:0000256" key="1">
    <source>
        <dbReference type="SAM" id="MobiDB-lite"/>
    </source>
</evidence>
<name>A0A836LB89_9TRYP</name>
<accession>A0A836LB89</accession>
<feature type="region of interest" description="Disordered" evidence="1">
    <location>
        <begin position="535"/>
        <end position="561"/>
    </location>
</feature>
<organism evidence="2 3">
    <name type="scientific">Porcisia hertigi</name>
    <dbReference type="NCBI Taxonomy" id="2761500"/>
    <lineage>
        <taxon>Eukaryota</taxon>
        <taxon>Discoba</taxon>
        <taxon>Euglenozoa</taxon>
        <taxon>Kinetoplastea</taxon>
        <taxon>Metakinetoplastina</taxon>
        <taxon>Trypanosomatida</taxon>
        <taxon>Trypanosomatidae</taxon>
        <taxon>Leishmaniinae</taxon>
        <taxon>Porcisia</taxon>
    </lineage>
</organism>
<evidence type="ECO:0008006" key="4">
    <source>
        <dbReference type="Google" id="ProtNLM"/>
    </source>
</evidence>